<dbReference type="Pfam" id="PF08531">
    <property type="entry name" value="Bac_rhamnosid_N"/>
    <property type="match status" value="1"/>
</dbReference>
<gene>
    <name evidence="8" type="ORF">SPI_07871</name>
</gene>
<feature type="domain" description="Alpha-L-rhamnosidase concanavalin-like" evidence="4">
    <location>
        <begin position="315"/>
        <end position="415"/>
    </location>
</feature>
<dbReference type="OrthoDB" id="10036721at2759"/>
<dbReference type="STRING" id="1081102.A0A167P3U3"/>
<dbReference type="Pfam" id="PF05592">
    <property type="entry name" value="Bac_rhamnosid"/>
    <property type="match status" value="1"/>
</dbReference>
<feature type="domain" description="Alpha-L-rhamnosidase six-hairpin glycosidase" evidence="6">
    <location>
        <begin position="420"/>
        <end position="775"/>
    </location>
</feature>
<evidence type="ECO:0000259" key="6">
    <source>
        <dbReference type="Pfam" id="PF17389"/>
    </source>
</evidence>
<dbReference type="InterPro" id="IPR016007">
    <property type="entry name" value="Alpha_rhamnosid"/>
</dbReference>
<evidence type="ECO:0000259" key="5">
    <source>
        <dbReference type="Pfam" id="PF08531"/>
    </source>
</evidence>
<dbReference type="Pfam" id="PF25788">
    <property type="entry name" value="Ig_Rha78A_N"/>
    <property type="match status" value="1"/>
</dbReference>
<dbReference type="GO" id="GO:0030596">
    <property type="term" value="F:alpha-L-rhamnosidase activity"/>
    <property type="evidence" value="ECO:0007669"/>
    <property type="project" value="UniProtKB-EC"/>
</dbReference>
<sequence>MSVSIAQLTAEHHHDGFGLFTPSPRLSWRFNPTTHKGWRQVSYDIAITRNGKDEAYHVDSAESVLVPWPSTPLSSREIVQVKARAHGADGLSTAWAQLTVEAALFERANWTAKLISGPPQAAAQTKRPFRLRKEFTAHKGGRARLYATAHGLYEVEINGTVVGNHVLAPGWQSYQHRLHYQTYDVTDLLHEGTNVIGAYVGEGWFAGRLGRPGTFDIFGNRLGFLGQLEIDGQVVAATDNTWGHLDGPLLASEIYNGEIFDSTLDDPNWSKATSTSMQQSGGKAQEITFPEAELIAPHVAPVRRVMEIRPQAVITTPKGKKVLDFGQNLVGWLRIEQDLPGKPGDELRIRHAEVLEHGELGTRPLRTAKAEDIVKLGGKTKGHEPRFTFHGFRYAEISGLPEDAALTDIFTAVVVTSDLRRTGTFTSSHALVNKLHENTVWSTRGNFVSVPTDCPQRDERLGWTGDLQVFAPTANYLYDTAAFLGSWLRDVHADQVATGTGVVPIVVPAIPMSGLLPGRENRPMAVWADCAVLTPWDLYTAFGDRNVLETQWASMRLWLDQGVPRGPSGLYDDASVQYGDWLDPRAPPALPGHCPTDPRLVADAYLVHVTQLTSQIAGILGKKEEAQRYGADAARLLAAFHDTYVTPKGRLVSDTQTGYALALRFGLLSGGDRLDTARGRLDFLTRWELFRITTGFAGTPIILQVLADNGMLNLAYRMLQERDDPSWLYPVRMGATTIWERWNSMLPDGTINPGQMTSFNHYALGSVCAFLHGTVGGLSPAEPGWKSALVQPRPGGTIRHASTSFDSPYGLYSVHWRLDGGKLIADVAVPPNGQAKVVLPGIEETVGSGEYHYEAAWQEEPDWPPAIIQGSQGLVVDSEFVP</sequence>
<dbReference type="Gene3D" id="2.60.40.10">
    <property type="entry name" value="Immunoglobulins"/>
    <property type="match status" value="1"/>
</dbReference>
<dbReference type="Gene3D" id="1.50.10.10">
    <property type="match status" value="1"/>
</dbReference>
<dbReference type="InterPro" id="IPR008902">
    <property type="entry name" value="Rhamnosid_concanavalin"/>
</dbReference>
<evidence type="ECO:0000256" key="2">
    <source>
        <dbReference type="ARBA" id="ARBA00012652"/>
    </source>
</evidence>
<dbReference type="PANTHER" id="PTHR33307:SF6">
    <property type="entry name" value="ALPHA-RHAMNOSIDASE (EUROFUNG)-RELATED"/>
    <property type="match status" value="1"/>
</dbReference>
<comment type="caution">
    <text evidence="8">The sequence shown here is derived from an EMBL/GenBank/DDBJ whole genome shotgun (WGS) entry which is preliminary data.</text>
</comment>
<reference evidence="8 9" key="1">
    <citation type="journal article" date="2016" name="Genome Biol. Evol.">
        <title>Divergent and convergent evolution of fungal pathogenicity.</title>
        <authorList>
            <person name="Shang Y."/>
            <person name="Xiao G."/>
            <person name="Zheng P."/>
            <person name="Cen K."/>
            <person name="Zhan S."/>
            <person name="Wang C."/>
        </authorList>
    </citation>
    <scope>NUCLEOTIDE SEQUENCE [LARGE SCALE GENOMIC DNA]</scope>
    <source>
        <strain evidence="8 9">RCEF 264</strain>
    </source>
</reference>
<dbReference type="Pfam" id="PF17390">
    <property type="entry name" value="Bac_rhamnosid_C"/>
    <property type="match status" value="1"/>
</dbReference>
<dbReference type="InterPro" id="IPR035396">
    <property type="entry name" value="Bac_rhamnosid6H"/>
</dbReference>
<feature type="domain" description="Alpha-L-rhamnosidase C-terminal" evidence="7">
    <location>
        <begin position="777"/>
        <end position="850"/>
    </location>
</feature>
<evidence type="ECO:0000313" key="8">
    <source>
        <dbReference type="EMBL" id="OAA56260.1"/>
    </source>
</evidence>
<dbReference type="EMBL" id="AZHD01000017">
    <property type="protein sequence ID" value="OAA56260.1"/>
    <property type="molecule type" value="Genomic_DNA"/>
</dbReference>
<dbReference type="Gene3D" id="2.60.420.10">
    <property type="entry name" value="Maltose phosphorylase, domain 3"/>
    <property type="match status" value="1"/>
</dbReference>
<evidence type="ECO:0000313" key="9">
    <source>
        <dbReference type="Proteomes" id="UP000076874"/>
    </source>
</evidence>
<dbReference type="Proteomes" id="UP000076874">
    <property type="component" value="Unassembled WGS sequence"/>
</dbReference>
<protein>
    <recommendedName>
        <fullName evidence="2">alpha-L-rhamnosidase</fullName>
        <ecNumber evidence="2">3.2.1.40</ecNumber>
    </recommendedName>
</protein>
<proteinExistence type="predicted"/>
<evidence type="ECO:0000256" key="1">
    <source>
        <dbReference type="ARBA" id="ARBA00001445"/>
    </source>
</evidence>
<dbReference type="InterPro" id="IPR012341">
    <property type="entry name" value="6hp_glycosidase-like_sf"/>
</dbReference>
<dbReference type="InterPro" id="IPR013737">
    <property type="entry name" value="Bac_rhamnosid_N"/>
</dbReference>
<keyword evidence="3" id="KW-0378">Hydrolase</keyword>
<dbReference type="Gene3D" id="2.60.120.260">
    <property type="entry name" value="Galactose-binding domain-like"/>
    <property type="match status" value="2"/>
</dbReference>
<dbReference type="Pfam" id="PF17389">
    <property type="entry name" value="Bac_rhamnosid6H"/>
    <property type="match status" value="1"/>
</dbReference>
<dbReference type="AlphaFoldDB" id="A0A167P3U3"/>
<keyword evidence="9" id="KW-1185">Reference proteome</keyword>
<dbReference type="PIRSF" id="PIRSF010631">
    <property type="entry name" value="A-rhamnsds"/>
    <property type="match status" value="1"/>
</dbReference>
<dbReference type="InterPro" id="IPR035398">
    <property type="entry name" value="Bac_rhamnosid_C"/>
</dbReference>
<organism evidence="8 9">
    <name type="scientific">Niveomyces insectorum RCEF 264</name>
    <dbReference type="NCBI Taxonomy" id="1081102"/>
    <lineage>
        <taxon>Eukaryota</taxon>
        <taxon>Fungi</taxon>
        <taxon>Dikarya</taxon>
        <taxon>Ascomycota</taxon>
        <taxon>Pezizomycotina</taxon>
        <taxon>Sordariomycetes</taxon>
        <taxon>Hypocreomycetidae</taxon>
        <taxon>Hypocreales</taxon>
        <taxon>Cordycipitaceae</taxon>
        <taxon>Niveomyces</taxon>
    </lineage>
</organism>
<accession>A0A167P3U3</accession>
<dbReference type="EC" id="3.2.1.40" evidence="2"/>
<dbReference type="SUPFAM" id="SSF48208">
    <property type="entry name" value="Six-hairpin glycosidases"/>
    <property type="match status" value="1"/>
</dbReference>
<dbReference type="InterPro" id="IPR008928">
    <property type="entry name" value="6-hairpin_glycosidase_sf"/>
</dbReference>
<evidence type="ECO:0000256" key="3">
    <source>
        <dbReference type="ARBA" id="ARBA00022801"/>
    </source>
</evidence>
<dbReference type="InterPro" id="IPR013783">
    <property type="entry name" value="Ig-like_fold"/>
</dbReference>
<evidence type="ECO:0000259" key="7">
    <source>
        <dbReference type="Pfam" id="PF17390"/>
    </source>
</evidence>
<name>A0A167P3U3_9HYPO</name>
<dbReference type="PANTHER" id="PTHR33307">
    <property type="entry name" value="ALPHA-RHAMNOSIDASE (EUROFUNG)"/>
    <property type="match status" value="1"/>
</dbReference>
<evidence type="ECO:0000259" key="4">
    <source>
        <dbReference type="Pfam" id="PF05592"/>
    </source>
</evidence>
<feature type="domain" description="Bacterial alpha-L-rhamnosidase N-terminal" evidence="5">
    <location>
        <begin position="142"/>
        <end position="305"/>
    </location>
</feature>
<dbReference type="GO" id="GO:0005975">
    <property type="term" value="P:carbohydrate metabolic process"/>
    <property type="evidence" value="ECO:0007669"/>
    <property type="project" value="InterPro"/>
</dbReference>
<comment type="catalytic activity">
    <reaction evidence="1">
        <text>Hydrolysis of terminal non-reducing alpha-L-rhamnose residues in alpha-L-rhamnosides.</text>
        <dbReference type="EC" id="3.2.1.40"/>
    </reaction>
</comment>